<evidence type="ECO:0000256" key="5">
    <source>
        <dbReference type="ARBA" id="ARBA00022801"/>
    </source>
</evidence>
<feature type="domain" description="Prokaryotic-type class I peptide chain release factors" evidence="12">
    <location>
        <begin position="63"/>
        <end position="79"/>
    </location>
</feature>
<dbReference type="InterPro" id="IPR000352">
    <property type="entry name" value="Pep_chain_release_fac_I"/>
</dbReference>
<dbReference type="InterPro" id="IPR045853">
    <property type="entry name" value="Pep_chain_release_fac_I_sf"/>
</dbReference>
<dbReference type="Gene3D" id="3.30.160.20">
    <property type="match status" value="1"/>
</dbReference>
<dbReference type="EC" id="3.1.1.29" evidence="3"/>
<dbReference type="NCBIfam" id="NF006718">
    <property type="entry name" value="PRK09256.1"/>
    <property type="match status" value="1"/>
</dbReference>
<evidence type="ECO:0000256" key="2">
    <source>
        <dbReference type="ARBA" id="ARBA00010835"/>
    </source>
</evidence>
<dbReference type="AlphaFoldDB" id="A0A1M5ZW00"/>
<dbReference type="GO" id="GO:0072344">
    <property type="term" value="P:rescue of stalled ribosome"/>
    <property type="evidence" value="ECO:0007669"/>
    <property type="project" value="TreeGrafter"/>
</dbReference>
<evidence type="ECO:0000256" key="7">
    <source>
        <dbReference type="ARBA" id="ARBA00048707"/>
    </source>
</evidence>
<evidence type="ECO:0000256" key="1">
    <source>
        <dbReference type="ARBA" id="ARBA00004496"/>
    </source>
</evidence>
<proteinExistence type="inferred from homology"/>
<evidence type="ECO:0000313" key="13">
    <source>
        <dbReference type="EMBL" id="SHI28420.1"/>
    </source>
</evidence>
<evidence type="ECO:0000256" key="11">
    <source>
        <dbReference type="SAM" id="MobiDB-lite"/>
    </source>
</evidence>
<protein>
    <recommendedName>
        <fullName evidence="9">Peptidyl-tRNA hydrolase ArfB</fullName>
        <ecNumber evidence="3">3.1.1.29</ecNumber>
    </recommendedName>
    <alternativeName>
        <fullName evidence="10">Alternative ribosome-rescue factor B</fullName>
    </alternativeName>
</protein>
<evidence type="ECO:0000256" key="6">
    <source>
        <dbReference type="ARBA" id="ARBA00022845"/>
    </source>
</evidence>
<sequence length="179" mass="20190">MLSEYPEFSAGYFFRQYFCSCIEGINTGRVGQSFAIDPVNEPMLKISNTVSLAGWEIEMNAIRAMGSGGQNVNKVSSAIHLRFHIQRSSLPAVYKERLLALNDSRISGEGVIIIKAQSFRTQEQNREDALQRLAELIRSVMVVHKKRRATKPTRASQVRRVDGKKKKGQTKSLRGKVNY</sequence>
<keyword evidence="5 13" id="KW-0378">Hydrolase</keyword>
<dbReference type="GO" id="GO:0004045">
    <property type="term" value="F:peptidyl-tRNA hydrolase activity"/>
    <property type="evidence" value="ECO:0007669"/>
    <property type="project" value="UniProtKB-EC"/>
</dbReference>
<dbReference type="GO" id="GO:0006417">
    <property type="term" value="P:regulation of translation"/>
    <property type="evidence" value="ECO:0007669"/>
    <property type="project" value="UniProtKB-KW"/>
</dbReference>
<dbReference type="PANTHER" id="PTHR47814:SF1">
    <property type="entry name" value="PEPTIDYL-TRNA HYDROLASE ARFB"/>
    <property type="match status" value="1"/>
</dbReference>
<comment type="catalytic activity">
    <reaction evidence="7">
        <text>an N-acyl-L-alpha-aminoacyl-tRNA + H2O = an N-acyl-L-amino acid + a tRNA + H(+)</text>
        <dbReference type="Rhea" id="RHEA:54448"/>
        <dbReference type="Rhea" id="RHEA-COMP:10123"/>
        <dbReference type="Rhea" id="RHEA-COMP:13883"/>
        <dbReference type="ChEBI" id="CHEBI:15377"/>
        <dbReference type="ChEBI" id="CHEBI:15378"/>
        <dbReference type="ChEBI" id="CHEBI:59874"/>
        <dbReference type="ChEBI" id="CHEBI:78442"/>
        <dbReference type="ChEBI" id="CHEBI:138191"/>
        <dbReference type="EC" id="3.1.1.29"/>
    </reaction>
</comment>
<dbReference type="FunFam" id="3.30.160.20:FF:000029">
    <property type="entry name" value="Peptidyl-tRNA hydrolase YaeJ"/>
    <property type="match status" value="1"/>
</dbReference>
<gene>
    <name evidence="13" type="primary">arfB</name>
    <name evidence="13" type="ORF">VA7868_03320</name>
</gene>
<reference evidence="13 14" key="1">
    <citation type="submission" date="2016-11" db="EMBL/GenBank/DDBJ databases">
        <authorList>
            <person name="Jaros S."/>
            <person name="Januszkiewicz K."/>
            <person name="Wedrychowicz H."/>
        </authorList>
    </citation>
    <scope>NUCLEOTIDE SEQUENCE [LARGE SCALE GENOMIC DNA]</scope>
    <source>
        <strain evidence="13 14">CECT 7868</strain>
    </source>
</reference>
<accession>A0A1M5ZW00</accession>
<dbReference type="SUPFAM" id="SSF75620">
    <property type="entry name" value="Release factor"/>
    <property type="match status" value="1"/>
</dbReference>
<evidence type="ECO:0000256" key="4">
    <source>
        <dbReference type="ARBA" id="ARBA00022490"/>
    </source>
</evidence>
<evidence type="ECO:0000259" key="12">
    <source>
        <dbReference type="PROSITE" id="PS00745"/>
    </source>
</evidence>
<comment type="similarity">
    <text evidence="2">Belongs to the prokaryotic/mitochondrial release factor family.</text>
</comment>
<evidence type="ECO:0000256" key="8">
    <source>
        <dbReference type="ARBA" id="ARBA00063421"/>
    </source>
</evidence>
<dbReference type="GO" id="GO:0043022">
    <property type="term" value="F:ribosome binding"/>
    <property type="evidence" value="ECO:0007669"/>
    <property type="project" value="TreeGrafter"/>
</dbReference>
<dbReference type="PANTHER" id="PTHR47814">
    <property type="entry name" value="PEPTIDYL-TRNA HYDROLASE ARFB"/>
    <property type="match status" value="1"/>
</dbReference>
<evidence type="ECO:0000313" key="14">
    <source>
        <dbReference type="Proteomes" id="UP000184608"/>
    </source>
</evidence>
<dbReference type="STRING" id="1216006.VA7868_03320"/>
<comment type="subunit">
    <text evidence="8">Associated with 70S ribosomes and polysomes.</text>
</comment>
<dbReference type="Proteomes" id="UP000184608">
    <property type="component" value="Unassembled WGS sequence"/>
</dbReference>
<keyword evidence="14" id="KW-1185">Reference proteome</keyword>
<feature type="region of interest" description="Disordered" evidence="11">
    <location>
        <begin position="146"/>
        <end position="179"/>
    </location>
</feature>
<keyword evidence="4" id="KW-0963">Cytoplasm</keyword>
<evidence type="ECO:0000256" key="10">
    <source>
        <dbReference type="ARBA" id="ARBA00077576"/>
    </source>
</evidence>
<dbReference type="GO" id="GO:0003747">
    <property type="term" value="F:translation release factor activity"/>
    <property type="evidence" value="ECO:0007669"/>
    <property type="project" value="InterPro"/>
</dbReference>
<evidence type="ECO:0000256" key="9">
    <source>
        <dbReference type="ARBA" id="ARBA00070375"/>
    </source>
</evidence>
<dbReference type="EMBL" id="FQXZ01000038">
    <property type="protein sequence ID" value="SHI28420.1"/>
    <property type="molecule type" value="Genomic_DNA"/>
</dbReference>
<dbReference type="PROSITE" id="PS00745">
    <property type="entry name" value="RF_PROK_I"/>
    <property type="match status" value="1"/>
</dbReference>
<evidence type="ECO:0000256" key="3">
    <source>
        <dbReference type="ARBA" id="ARBA00013260"/>
    </source>
</evidence>
<dbReference type="Pfam" id="PF00472">
    <property type="entry name" value="RF-1"/>
    <property type="match status" value="1"/>
</dbReference>
<name>A0A1M5ZW00_9VIBR</name>
<dbReference type="GO" id="GO:0005737">
    <property type="term" value="C:cytoplasm"/>
    <property type="evidence" value="ECO:0007669"/>
    <property type="project" value="UniProtKB-SubCell"/>
</dbReference>
<comment type="subcellular location">
    <subcellularLocation>
        <location evidence="1">Cytoplasm</location>
    </subcellularLocation>
</comment>
<keyword evidence="6" id="KW-0810">Translation regulation</keyword>
<organism evidence="13 14">
    <name type="scientific">Vibrio aerogenes CECT 7868</name>
    <dbReference type="NCBI Taxonomy" id="1216006"/>
    <lineage>
        <taxon>Bacteria</taxon>
        <taxon>Pseudomonadati</taxon>
        <taxon>Pseudomonadota</taxon>
        <taxon>Gammaproteobacteria</taxon>
        <taxon>Vibrionales</taxon>
        <taxon>Vibrionaceae</taxon>
        <taxon>Vibrio</taxon>
    </lineage>
</organism>